<keyword evidence="1" id="KW-0472">Membrane</keyword>
<name>A0A2U9T604_9GAMM</name>
<dbReference type="Pfam" id="PF13387">
    <property type="entry name" value="Lnb_N"/>
    <property type="match status" value="1"/>
</dbReference>
<dbReference type="EMBL" id="CP029843">
    <property type="protein sequence ID" value="AWV06637.1"/>
    <property type="molecule type" value="Genomic_DNA"/>
</dbReference>
<reference evidence="4 5" key="1">
    <citation type="submission" date="2018-05" db="EMBL/GenBank/DDBJ databases">
        <title>The complete genome of Lysobacter maris HZ9B, a marine bacterium antagonistic against terrestrial plant pathogens.</title>
        <authorList>
            <person name="Zhang X.-Q."/>
        </authorList>
    </citation>
    <scope>NUCLEOTIDE SEQUENCE [LARGE SCALE GENOMIC DNA]</scope>
    <source>
        <strain evidence="4 5">HZ9B</strain>
    </source>
</reference>
<dbReference type="Pfam" id="PF25221">
    <property type="entry name" value="5TMH_Lnb"/>
    <property type="match status" value="1"/>
</dbReference>
<evidence type="ECO:0000259" key="2">
    <source>
        <dbReference type="Pfam" id="PF13387"/>
    </source>
</evidence>
<evidence type="ECO:0000259" key="3">
    <source>
        <dbReference type="Pfam" id="PF25221"/>
    </source>
</evidence>
<protein>
    <submittedName>
        <fullName evidence="4">Membrane protein</fullName>
    </submittedName>
</protein>
<dbReference type="InterPro" id="IPR057436">
    <property type="entry name" value="5TMH_Lnb"/>
</dbReference>
<feature type="domain" description="Lnb N-terminal periplasmic" evidence="2">
    <location>
        <begin position="67"/>
        <end position="195"/>
    </location>
</feature>
<evidence type="ECO:0000313" key="5">
    <source>
        <dbReference type="Proteomes" id="UP000249447"/>
    </source>
</evidence>
<feature type="transmembrane region" description="Helical" evidence="1">
    <location>
        <begin position="403"/>
        <end position="421"/>
    </location>
</feature>
<organism evidence="4 5">
    <name type="scientific">Marilutibacter maris</name>
    <dbReference type="NCBI Taxonomy" id="1605891"/>
    <lineage>
        <taxon>Bacteria</taxon>
        <taxon>Pseudomonadati</taxon>
        <taxon>Pseudomonadota</taxon>
        <taxon>Gammaproteobacteria</taxon>
        <taxon>Lysobacterales</taxon>
        <taxon>Lysobacteraceae</taxon>
        <taxon>Marilutibacter</taxon>
    </lineage>
</organism>
<keyword evidence="5" id="KW-1185">Reference proteome</keyword>
<dbReference type="AlphaFoldDB" id="A0A2U9T604"/>
<keyword evidence="1" id="KW-0812">Transmembrane</keyword>
<dbReference type="RefSeq" id="WP_111265794.1">
    <property type="nucleotide sequence ID" value="NZ_CP029843.1"/>
</dbReference>
<accession>A0A2U9T604</accession>
<feature type="transmembrane region" description="Helical" evidence="1">
    <location>
        <begin position="379"/>
        <end position="397"/>
    </location>
</feature>
<feature type="transmembrane region" description="Helical" evidence="1">
    <location>
        <begin position="312"/>
        <end position="337"/>
    </location>
</feature>
<dbReference type="KEGG" id="lmb:C9I47_0916"/>
<sequence length="431" mass="47578">MPERRGPAARLRGILAGGLWALALLAAPTGLLAQGAAPADPAAPAPVAAQTGTDDAAAAPRIGMVTMLPGEVFFERFGHNALLVDAPASGQAIAYNFGFFDPGESDFVARFVRGDMRYKLAAIPFNDDLRYYDHVGRGVSVQWLDLTPAQARQLADALARNARPENARYRYDYFLDNCSTRVRDALDGALDGGLHRQLQGRSHGTSFRSEALRLARPAPWMWLGFDLGLGPAADAPQPLWGESFVPMRLARALREVKNPATGRPIVAAEERLLPQRLPPEPVEQSIAWWPWALAGVLLAFALIRLSARRPRAVAAFALPFWTLCGLLGALMLFIWFGTEHRFGWANRNLLLMSPLCWLSLPGAWQVLRGRRPGAWLPRLLLVVAALPLAALFFYWLQVYPQRNLHWIVLLAPVHIGLWMAFRRIRGDAIGD</sequence>
<evidence type="ECO:0000313" key="4">
    <source>
        <dbReference type="EMBL" id="AWV06637.1"/>
    </source>
</evidence>
<dbReference type="Proteomes" id="UP000249447">
    <property type="component" value="Chromosome"/>
</dbReference>
<proteinExistence type="predicted"/>
<evidence type="ECO:0000256" key="1">
    <source>
        <dbReference type="SAM" id="Phobius"/>
    </source>
</evidence>
<keyword evidence="1" id="KW-1133">Transmembrane helix</keyword>
<feature type="transmembrane region" description="Helical" evidence="1">
    <location>
        <begin position="286"/>
        <end position="305"/>
    </location>
</feature>
<gene>
    <name evidence="4" type="ORF">C9I47_0916</name>
</gene>
<dbReference type="InterPro" id="IPR025178">
    <property type="entry name" value="Lnb_N"/>
</dbReference>
<feature type="domain" description="Lnb-like transmembrane" evidence="3">
    <location>
        <begin position="293"/>
        <end position="402"/>
    </location>
</feature>
<dbReference type="OrthoDB" id="319167at2"/>